<sequence length="261" mass="31000">MALPLLKLPFLAYEKVLLNFELADIKEPHWVSTLKPVNNMKVAFDYVRDLLRLPITSYHIWNKEQNLFPQWFGITKCDELSMHLSHGFSNDELKHVLEKVEISKKLDLNLPRNLVFDCGFVQFSMDELRINQASWITNETFLAMNCARIELSGNGNLPIRDFVSRWLSSRNTRFESLKMAWYRERINWNEGFKTMKWNPATRGRNFKLNNYYRLDCENGIDILRDDGLLATVVEKYGGIHFVVWHKRFQPEADQLQLDYWF</sequence>
<evidence type="ECO:0000313" key="3">
    <source>
        <dbReference type="WBParaSite" id="Csp11.Scaffold628.g6943.t1"/>
    </source>
</evidence>
<evidence type="ECO:0000313" key="2">
    <source>
        <dbReference type="Proteomes" id="UP000095282"/>
    </source>
</evidence>
<keyword evidence="2" id="KW-1185">Reference proteome</keyword>
<proteinExistence type="predicted"/>
<evidence type="ECO:0000259" key="1">
    <source>
        <dbReference type="Pfam" id="PF07735"/>
    </source>
</evidence>
<dbReference type="Pfam" id="PF07735">
    <property type="entry name" value="FBA_2"/>
    <property type="match status" value="1"/>
</dbReference>
<dbReference type="InterPro" id="IPR012885">
    <property type="entry name" value="F-box_Sdz-33"/>
</dbReference>
<dbReference type="AlphaFoldDB" id="A0A1I7TKY6"/>
<dbReference type="WBParaSite" id="Csp11.Scaffold628.g6943.t1">
    <property type="protein sequence ID" value="Csp11.Scaffold628.g6943.t1"/>
    <property type="gene ID" value="Csp11.Scaffold628.g6943"/>
</dbReference>
<accession>A0A1I7TKY6</accession>
<dbReference type="Proteomes" id="UP000095282">
    <property type="component" value="Unplaced"/>
</dbReference>
<organism evidence="2 3">
    <name type="scientific">Caenorhabditis tropicalis</name>
    <dbReference type="NCBI Taxonomy" id="1561998"/>
    <lineage>
        <taxon>Eukaryota</taxon>
        <taxon>Metazoa</taxon>
        <taxon>Ecdysozoa</taxon>
        <taxon>Nematoda</taxon>
        <taxon>Chromadorea</taxon>
        <taxon>Rhabditida</taxon>
        <taxon>Rhabditina</taxon>
        <taxon>Rhabditomorpha</taxon>
        <taxon>Rhabditoidea</taxon>
        <taxon>Rhabditidae</taxon>
        <taxon>Peloderinae</taxon>
        <taxon>Caenorhabditis</taxon>
    </lineage>
</organism>
<dbReference type="PANTHER" id="PTHR21503">
    <property type="entry name" value="F-BOX-CONTAINING HYPOTHETICAL PROTEIN C.ELEGANS"/>
    <property type="match status" value="1"/>
</dbReference>
<dbReference type="eggNOG" id="ENOG502TIGW">
    <property type="taxonomic scope" value="Eukaryota"/>
</dbReference>
<reference evidence="3" key="1">
    <citation type="submission" date="2016-11" db="UniProtKB">
        <authorList>
            <consortium name="WormBaseParasite"/>
        </authorList>
    </citation>
    <scope>IDENTIFICATION</scope>
</reference>
<feature type="domain" description="Sdz-33 F-box" evidence="1">
    <location>
        <begin position="125"/>
        <end position="179"/>
    </location>
</feature>
<name>A0A1I7TKY6_9PELO</name>
<protein>
    <submittedName>
        <fullName evidence="3">FBA_2 domain-containing protein</fullName>
    </submittedName>
</protein>